<keyword evidence="5" id="KW-0732">Signal</keyword>
<gene>
    <name evidence="8" type="ORF">Godav_015114</name>
</gene>
<evidence type="ECO:0000256" key="5">
    <source>
        <dbReference type="ARBA" id="ARBA00022729"/>
    </source>
</evidence>
<dbReference type="EMBL" id="JABFAC010000006">
    <property type="protein sequence ID" value="MBA0614882.1"/>
    <property type="molecule type" value="Genomic_DNA"/>
</dbReference>
<reference evidence="8 9" key="1">
    <citation type="journal article" date="2019" name="Genome Biol. Evol.">
        <title>Insights into the evolution of the New World diploid cottons (Gossypium, subgenus Houzingenia) based on genome sequencing.</title>
        <authorList>
            <person name="Grover C.E."/>
            <person name="Arick M.A. 2nd"/>
            <person name="Thrash A."/>
            <person name="Conover J.L."/>
            <person name="Sanders W.S."/>
            <person name="Peterson D.G."/>
            <person name="Frelichowski J.E."/>
            <person name="Scheffler J.A."/>
            <person name="Scheffler B.E."/>
            <person name="Wendel J.F."/>
        </authorList>
    </citation>
    <scope>NUCLEOTIDE SEQUENCE [LARGE SCALE GENOMIC DNA]</scope>
    <source>
        <strain evidence="8">27</strain>
        <tissue evidence="8">Leaf</tissue>
    </source>
</reference>
<evidence type="ECO:0000313" key="9">
    <source>
        <dbReference type="Proteomes" id="UP000593561"/>
    </source>
</evidence>
<dbReference type="InterPro" id="IPR010264">
    <property type="entry name" value="Self-incomp_S1"/>
</dbReference>
<evidence type="ECO:0000256" key="6">
    <source>
        <dbReference type="RuleBase" id="RU367044"/>
    </source>
</evidence>
<dbReference type="PANTHER" id="PTHR31232:SF149">
    <property type="entry name" value="S-PROTEIN HOMOLOG"/>
    <property type="match status" value="1"/>
</dbReference>
<dbReference type="PANTHER" id="PTHR31232">
    <property type="match status" value="1"/>
</dbReference>
<name>A0A7J8RNF6_GOSDV</name>
<dbReference type="Pfam" id="PF05938">
    <property type="entry name" value="Self-incomp_S1"/>
    <property type="match status" value="1"/>
</dbReference>
<keyword evidence="3 6" id="KW-0713">Self-incompatibility</keyword>
<evidence type="ECO:0000256" key="3">
    <source>
        <dbReference type="ARBA" id="ARBA00022471"/>
    </source>
</evidence>
<evidence type="ECO:0000256" key="4">
    <source>
        <dbReference type="ARBA" id="ARBA00022525"/>
    </source>
</evidence>
<feature type="region of interest" description="Disordered" evidence="7">
    <location>
        <begin position="203"/>
        <end position="225"/>
    </location>
</feature>
<sequence>MVLLTWSDCVYEERTVVIQISNNISQATDLMVHCKSKNDDLGAHVIPFSNTWQFHFRPNFWGTTLYFCKMVWEGETKWFDIFNAERDNPYCHLCKWSIVPTGPCRLDVDINKTSPTTGLMNTQQKLGTSIKDHMITLICYFIETVDNEANMDQNIQIEMVFKSLCKDFVGFRAKFNIGNKNLTLAQLLKELQSYELVLNDSQPHAKRNNAKSSKPTTVERKRTKKPKDLSKSKCFFCNKKGHCFKANYKEWKICLAIKDK</sequence>
<dbReference type="GO" id="GO:0005576">
    <property type="term" value="C:extracellular region"/>
    <property type="evidence" value="ECO:0007669"/>
    <property type="project" value="UniProtKB-SubCell"/>
</dbReference>
<protein>
    <recommendedName>
        <fullName evidence="6">S-protein homolog</fullName>
    </recommendedName>
</protein>
<evidence type="ECO:0000256" key="7">
    <source>
        <dbReference type="SAM" id="MobiDB-lite"/>
    </source>
</evidence>
<keyword evidence="4 6" id="KW-0964">Secreted</keyword>
<evidence type="ECO:0000313" key="8">
    <source>
        <dbReference type="EMBL" id="MBA0614882.1"/>
    </source>
</evidence>
<evidence type="ECO:0000256" key="1">
    <source>
        <dbReference type="ARBA" id="ARBA00004613"/>
    </source>
</evidence>
<proteinExistence type="inferred from homology"/>
<organism evidence="8 9">
    <name type="scientific">Gossypium davidsonii</name>
    <name type="common">Davidson's cotton</name>
    <name type="synonym">Gossypium klotzschianum subsp. davidsonii</name>
    <dbReference type="NCBI Taxonomy" id="34287"/>
    <lineage>
        <taxon>Eukaryota</taxon>
        <taxon>Viridiplantae</taxon>
        <taxon>Streptophyta</taxon>
        <taxon>Embryophyta</taxon>
        <taxon>Tracheophyta</taxon>
        <taxon>Spermatophyta</taxon>
        <taxon>Magnoliopsida</taxon>
        <taxon>eudicotyledons</taxon>
        <taxon>Gunneridae</taxon>
        <taxon>Pentapetalae</taxon>
        <taxon>rosids</taxon>
        <taxon>malvids</taxon>
        <taxon>Malvales</taxon>
        <taxon>Malvaceae</taxon>
        <taxon>Malvoideae</taxon>
        <taxon>Gossypium</taxon>
    </lineage>
</organism>
<dbReference type="GO" id="GO:0060320">
    <property type="term" value="P:rejection of self pollen"/>
    <property type="evidence" value="ECO:0007669"/>
    <property type="project" value="UniProtKB-KW"/>
</dbReference>
<comment type="subcellular location">
    <subcellularLocation>
        <location evidence="1 6">Secreted</location>
    </subcellularLocation>
</comment>
<comment type="caution">
    <text evidence="8">The sequence shown here is derived from an EMBL/GenBank/DDBJ whole genome shotgun (WGS) entry which is preliminary data.</text>
</comment>
<keyword evidence="9" id="KW-1185">Reference proteome</keyword>
<comment type="similarity">
    <text evidence="2 6">Belongs to the plant self-incompatibility (S1) protein family.</text>
</comment>
<accession>A0A7J8RNF6</accession>
<dbReference type="Proteomes" id="UP000593561">
    <property type="component" value="Unassembled WGS sequence"/>
</dbReference>
<evidence type="ECO:0000256" key="2">
    <source>
        <dbReference type="ARBA" id="ARBA00005581"/>
    </source>
</evidence>
<dbReference type="AlphaFoldDB" id="A0A7J8RNF6"/>